<protein>
    <submittedName>
        <fullName evidence="1">Unannotated protein</fullName>
    </submittedName>
</protein>
<dbReference type="EMBL" id="CAEZWV010000002">
    <property type="protein sequence ID" value="CAB4660448.1"/>
    <property type="molecule type" value="Genomic_DNA"/>
</dbReference>
<reference evidence="1" key="1">
    <citation type="submission" date="2020-05" db="EMBL/GenBank/DDBJ databases">
        <authorList>
            <person name="Chiriac C."/>
            <person name="Salcher M."/>
            <person name="Ghai R."/>
            <person name="Kavagutti S V."/>
        </authorList>
    </citation>
    <scope>NUCLEOTIDE SEQUENCE</scope>
</reference>
<dbReference type="AlphaFoldDB" id="A0A6J6LH22"/>
<name>A0A6J6LH22_9ZZZZ</name>
<evidence type="ECO:0000313" key="1">
    <source>
        <dbReference type="EMBL" id="CAB4660448.1"/>
    </source>
</evidence>
<organism evidence="1">
    <name type="scientific">freshwater metagenome</name>
    <dbReference type="NCBI Taxonomy" id="449393"/>
    <lineage>
        <taxon>unclassified sequences</taxon>
        <taxon>metagenomes</taxon>
        <taxon>ecological metagenomes</taxon>
    </lineage>
</organism>
<proteinExistence type="predicted"/>
<gene>
    <name evidence="1" type="ORF">UFOPK2295_00129</name>
</gene>
<accession>A0A6J6LH22</accession>
<sequence>MFSVGTNVYPGGKETPVPFANVFQPKNTPGDLESAPVLPAIVISLVPVDEAGTDPEVPLFELYVTVYVGRATAVSTTPSVRTGVPITTVKPHLPPAPITPFAFERQPNSVVIELVAS</sequence>